<keyword evidence="1" id="KW-1133">Transmembrane helix</keyword>
<evidence type="ECO:0000313" key="2">
    <source>
        <dbReference type="EMBL" id="EEE67712.1"/>
    </source>
</evidence>
<keyword evidence="1" id="KW-0812">Transmembrane</keyword>
<organism evidence="2">
    <name type="scientific">Oryza sativa subsp. japonica</name>
    <name type="common">Rice</name>
    <dbReference type="NCBI Taxonomy" id="39947"/>
    <lineage>
        <taxon>Eukaryota</taxon>
        <taxon>Viridiplantae</taxon>
        <taxon>Streptophyta</taxon>
        <taxon>Embryophyta</taxon>
        <taxon>Tracheophyta</taxon>
        <taxon>Spermatophyta</taxon>
        <taxon>Magnoliopsida</taxon>
        <taxon>Liliopsida</taxon>
        <taxon>Poales</taxon>
        <taxon>Poaceae</taxon>
        <taxon>BOP clade</taxon>
        <taxon>Oryzoideae</taxon>
        <taxon>Oryzeae</taxon>
        <taxon>Oryzinae</taxon>
        <taxon>Oryza</taxon>
        <taxon>Oryza sativa</taxon>
    </lineage>
</organism>
<dbReference type="Proteomes" id="UP000007752">
    <property type="component" value="Chromosome 7"/>
</dbReference>
<dbReference type="Gene3D" id="1.25.10.10">
    <property type="entry name" value="Leucine-rich Repeat Variant"/>
    <property type="match status" value="1"/>
</dbReference>
<keyword evidence="1" id="KW-0472">Membrane</keyword>
<dbReference type="PANTHER" id="PTHR33115:SF57">
    <property type="entry name" value="OS07G0653900 PROTEIN"/>
    <property type="match status" value="1"/>
</dbReference>
<dbReference type="InterPro" id="IPR011989">
    <property type="entry name" value="ARM-like"/>
</dbReference>
<name>B9FUK5_ORYSJ</name>
<dbReference type="SUPFAM" id="SSF48371">
    <property type="entry name" value="ARM repeat"/>
    <property type="match status" value="1"/>
</dbReference>
<evidence type="ECO:0008006" key="3">
    <source>
        <dbReference type="Google" id="ProtNLM"/>
    </source>
</evidence>
<gene>
    <name evidence="2" type="ORF">OsJ_25385</name>
</gene>
<proteinExistence type="predicted"/>
<dbReference type="EMBL" id="CM000144">
    <property type="protein sequence ID" value="EEE67712.1"/>
    <property type="molecule type" value="Genomic_DNA"/>
</dbReference>
<reference evidence="2" key="1">
    <citation type="journal article" date="2005" name="PLoS Biol.">
        <title>The genomes of Oryza sativa: a history of duplications.</title>
        <authorList>
            <person name="Yu J."/>
            <person name="Wang J."/>
            <person name="Lin W."/>
            <person name="Li S."/>
            <person name="Li H."/>
            <person name="Zhou J."/>
            <person name="Ni P."/>
            <person name="Dong W."/>
            <person name="Hu S."/>
            <person name="Zeng C."/>
            <person name="Zhang J."/>
            <person name="Zhang Y."/>
            <person name="Li R."/>
            <person name="Xu Z."/>
            <person name="Li S."/>
            <person name="Li X."/>
            <person name="Zheng H."/>
            <person name="Cong L."/>
            <person name="Lin L."/>
            <person name="Yin J."/>
            <person name="Geng J."/>
            <person name="Li G."/>
            <person name="Shi J."/>
            <person name="Liu J."/>
            <person name="Lv H."/>
            <person name="Li J."/>
            <person name="Wang J."/>
            <person name="Deng Y."/>
            <person name="Ran L."/>
            <person name="Shi X."/>
            <person name="Wang X."/>
            <person name="Wu Q."/>
            <person name="Li C."/>
            <person name="Ren X."/>
            <person name="Wang J."/>
            <person name="Wang X."/>
            <person name="Li D."/>
            <person name="Liu D."/>
            <person name="Zhang X."/>
            <person name="Ji Z."/>
            <person name="Zhao W."/>
            <person name="Sun Y."/>
            <person name="Zhang Z."/>
            <person name="Bao J."/>
            <person name="Han Y."/>
            <person name="Dong L."/>
            <person name="Ji J."/>
            <person name="Chen P."/>
            <person name="Wu S."/>
            <person name="Liu J."/>
            <person name="Xiao Y."/>
            <person name="Bu D."/>
            <person name="Tan J."/>
            <person name="Yang L."/>
            <person name="Ye C."/>
            <person name="Zhang J."/>
            <person name="Xu J."/>
            <person name="Zhou Y."/>
            <person name="Yu Y."/>
            <person name="Zhang B."/>
            <person name="Zhuang S."/>
            <person name="Wei H."/>
            <person name="Liu B."/>
            <person name="Lei M."/>
            <person name="Yu H."/>
            <person name="Li Y."/>
            <person name="Xu H."/>
            <person name="Wei S."/>
            <person name="He X."/>
            <person name="Fang L."/>
            <person name="Zhang Z."/>
            <person name="Zhang Y."/>
            <person name="Huang X."/>
            <person name="Su Z."/>
            <person name="Tong W."/>
            <person name="Li J."/>
            <person name="Tong Z."/>
            <person name="Li S."/>
            <person name="Ye J."/>
            <person name="Wang L."/>
            <person name="Fang L."/>
            <person name="Lei T."/>
            <person name="Chen C."/>
            <person name="Chen H."/>
            <person name="Xu Z."/>
            <person name="Li H."/>
            <person name="Huang H."/>
            <person name="Zhang F."/>
            <person name="Xu H."/>
            <person name="Li N."/>
            <person name="Zhao C."/>
            <person name="Li S."/>
            <person name="Dong L."/>
            <person name="Huang Y."/>
            <person name="Li L."/>
            <person name="Xi Y."/>
            <person name="Qi Q."/>
            <person name="Li W."/>
            <person name="Zhang B."/>
            <person name="Hu W."/>
            <person name="Zhang Y."/>
            <person name="Tian X."/>
            <person name="Jiao Y."/>
            <person name="Liang X."/>
            <person name="Jin J."/>
            <person name="Gao L."/>
            <person name="Zheng W."/>
            <person name="Hao B."/>
            <person name="Liu S."/>
            <person name="Wang W."/>
            <person name="Yuan L."/>
            <person name="Cao M."/>
            <person name="McDermott J."/>
            <person name="Samudrala R."/>
            <person name="Wang J."/>
            <person name="Wong G.K."/>
            <person name="Yang H."/>
        </authorList>
    </citation>
    <scope>NUCLEOTIDE SEQUENCE [LARGE SCALE GENOMIC DNA]</scope>
</reference>
<reference evidence="2" key="2">
    <citation type="submission" date="2008-12" db="EMBL/GenBank/DDBJ databases">
        <title>Improved gene annotation of the rice (Oryza sativa) genomes.</title>
        <authorList>
            <person name="Wang J."/>
            <person name="Li R."/>
            <person name="Fan W."/>
            <person name="Huang Q."/>
            <person name="Zhang J."/>
            <person name="Zhou Y."/>
            <person name="Hu Y."/>
            <person name="Zi S."/>
            <person name="Li J."/>
            <person name="Ni P."/>
            <person name="Zheng H."/>
            <person name="Zhang Y."/>
            <person name="Zhao M."/>
            <person name="Hao Q."/>
            <person name="McDermott J."/>
            <person name="Samudrala R."/>
            <person name="Kristiansen K."/>
            <person name="Wong G.K.-S."/>
        </authorList>
    </citation>
    <scope>NUCLEOTIDE SEQUENCE</scope>
</reference>
<dbReference type="InterPro" id="IPR016024">
    <property type="entry name" value="ARM-type_fold"/>
</dbReference>
<accession>B9FUK5</accession>
<protein>
    <recommendedName>
        <fullName evidence="3">BLE2 protein</fullName>
    </recommendedName>
</protein>
<evidence type="ECO:0000256" key="1">
    <source>
        <dbReference type="SAM" id="Phobius"/>
    </source>
</evidence>
<feature type="transmembrane region" description="Helical" evidence="1">
    <location>
        <begin position="44"/>
        <end position="65"/>
    </location>
</feature>
<dbReference type="AlphaFoldDB" id="B9FUK5"/>
<dbReference type="PANTHER" id="PTHR33115">
    <property type="entry name" value="ARM REPEAT SUPERFAMILY PROTEIN"/>
    <property type="match status" value="1"/>
</dbReference>
<sequence>MVSPTTAEATRRRCKAAAAAASAAPEKHLNRFVRLIAFIERAGNGIGTLVFTWATVVILGGFSTMVTTREFLSATFLAFLEATRMFSQNSRLEYQFFFRTRGAFRRPRWNRVVLILCMAEIMVYVVEKFQWSPASYSHQHYGPTQTHPATSSMGSGLLHSFLNRKNTKALLLFRLSTSTKTLERSISMLGWTAPEDAEIRLLAAKVVVELARSLQVIAIPGSMQNISSLLDTDNQLRQRSPLLYTYDSQEERQRTIADTGNGQEHLDQDHLLHNNQENSWILGCWELISKCWSIPKEETFIEQDRLPLLGMSILARLANCDPNNCVEIGRARDLIPKIIGYTDGTQPKILKGSSLKLLGRLSNTGGEIGIILRQKMSGHPFLLRNLEEVLDDDIEGWQEHKKLAAEILRNLAINENTRQEIGSIQAIISSLIQAFLAQHPPSNTYSDRSLKITAGQALAMLAMESVNNCSTMLKEAGNAFIRELTVMIQDDKYKYVSASLLQNLCLHAQSKFSSSDLTELSGSLRQVLHGITDTTVATKREVLIGLSSQICHVIPEDFAIELEHDQIKETLVKKLVEALNSNTKPTAQCPRIRRVIVEQVIYMMEINSSYATCFDECQMMQALSMVEATPSKVENYRLFMGNEGLMEYSIPLSNLVARAKEEIMHHVK</sequence>